<dbReference type="RefSeq" id="WP_185004947.1">
    <property type="nucleotide sequence ID" value="NZ_BAAAUI010000025.1"/>
</dbReference>
<keyword evidence="4" id="KW-1185">Reference proteome</keyword>
<keyword evidence="2" id="KW-0812">Transmembrane</keyword>
<dbReference type="InterPro" id="IPR047789">
    <property type="entry name" value="CU044_5270-like"/>
</dbReference>
<evidence type="ECO:0000256" key="1">
    <source>
        <dbReference type="SAM" id="MobiDB-lite"/>
    </source>
</evidence>
<evidence type="ECO:0000256" key="2">
    <source>
        <dbReference type="SAM" id="Phobius"/>
    </source>
</evidence>
<feature type="compositionally biased region" description="Basic and acidic residues" evidence="1">
    <location>
        <begin position="163"/>
        <end position="181"/>
    </location>
</feature>
<accession>A0A7W7CDJ4</accession>
<keyword evidence="2" id="KW-0472">Membrane</keyword>
<feature type="region of interest" description="Disordered" evidence="1">
    <location>
        <begin position="158"/>
        <end position="189"/>
    </location>
</feature>
<organism evidence="3 4">
    <name type="scientific">Crossiella cryophila</name>
    <dbReference type="NCBI Taxonomy" id="43355"/>
    <lineage>
        <taxon>Bacteria</taxon>
        <taxon>Bacillati</taxon>
        <taxon>Actinomycetota</taxon>
        <taxon>Actinomycetes</taxon>
        <taxon>Pseudonocardiales</taxon>
        <taxon>Pseudonocardiaceae</taxon>
        <taxon>Crossiella</taxon>
    </lineage>
</organism>
<feature type="compositionally biased region" description="Basic and acidic residues" evidence="1">
    <location>
        <begin position="1"/>
        <end position="10"/>
    </location>
</feature>
<feature type="region of interest" description="Disordered" evidence="1">
    <location>
        <begin position="1"/>
        <end position="23"/>
    </location>
</feature>
<feature type="transmembrane region" description="Helical" evidence="2">
    <location>
        <begin position="54"/>
        <end position="75"/>
    </location>
</feature>
<keyword evidence="2" id="KW-1133">Transmembrane helix</keyword>
<evidence type="ECO:0000313" key="3">
    <source>
        <dbReference type="EMBL" id="MBB4679166.1"/>
    </source>
</evidence>
<proteinExistence type="predicted"/>
<protein>
    <recommendedName>
        <fullName evidence="5">CU044_5270 family protein</fullName>
    </recommendedName>
</protein>
<dbReference type="EMBL" id="JACHMH010000001">
    <property type="protein sequence ID" value="MBB4679166.1"/>
    <property type="molecule type" value="Genomic_DNA"/>
</dbReference>
<evidence type="ECO:0008006" key="5">
    <source>
        <dbReference type="Google" id="ProtNLM"/>
    </source>
</evidence>
<comment type="caution">
    <text evidence="3">The sequence shown here is derived from an EMBL/GenBank/DDBJ whole genome shotgun (WGS) entry which is preliminary data.</text>
</comment>
<sequence length="321" mass="35883">MSLDQERVELTRLLPPPGDPGLSEQRHAELRAEFLRRVHSPTPRFRWSWVRWPVVVVPFVVAAAVAAVVLVAPAIREAAPVGSNSQVAGSSVRNAAELLSKAVEAVRARPLVVRPDQYLYVDSFNQWRGHEIGQDGQVRVLPGPEFNRREDWYPAATSVRGASRHDGGELREGQSWDESDRNIPPVSTLPTDPDKLLAQFYGEVEPDQQPRDWRVFKRIHELLMMGNAPPELLVGLYQAAARIPGVHLVGQTMDVKRRPAVAVGFVVGDTRVEWLFDRSTYEYLGQHSVALKADQFNQEGQSFGPVLIMRRAVVDRPGQTA</sequence>
<dbReference type="NCBIfam" id="NF038083">
    <property type="entry name" value="CU044_5270_fam"/>
    <property type="match status" value="1"/>
</dbReference>
<evidence type="ECO:0000313" key="4">
    <source>
        <dbReference type="Proteomes" id="UP000533598"/>
    </source>
</evidence>
<dbReference type="AlphaFoldDB" id="A0A7W7CDJ4"/>
<dbReference type="Proteomes" id="UP000533598">
    <property type="component" value="Unassembled WGS sequence"/>
</dbReference>
<gene>
    <name evidence="3" type="ORF">HNR67_005284</name>
</gene>
<reference evidence="3 4" key="1">
    <citation type="submission" date="2020-08" db="EMBL/GenBank/DDBJ databases">
        <title>Sequencing the genomes of 1000 actinobacteria strains.</title>
        <authorList>
            <person name="Klenk H.-P."/>
        </authorList>
    </citation>
    <scope>NUCLEOTIDE SEQUENCE [LARGE SCALE GENOMIC DNA]</scope>
    <source>
        <strain evidence="3 4">DSM 44230</strain>
    </source>
</reference>
<name>A0A7W7CDJ4_9PSEU</name>